<dbReference type="InterPro" id="IPR009091">
    <property type="entry name" value="RCC1/BLIP-II"/>
</dbReference>
<accession>A0ABD1A5X8</accession>
<feature type="repeat" description="RCC1" evidence="2">
    <location>
        <begin position="35"/>
        <end position="93"/>
    </location>
</feature>
<proteinExistence type="predicted"/>
<evidence type="ECO:0000313" key="3">
    <source>
        <dbReference type="EMBL" id="KAL1202220.1"/>
    </source>
</evidence>
<reference evidence="3 4" key="1">
    <citation type="submission" date="2024-04" db="EMBL/GenBank/DDBJ databases">
        <title>Genome assembly C_amara_ONT_v2.</title>
        <authorList>
            <person name="Yant L."/>
            <person name="Moore C."/>
            <person name="Slenker M."/>
        </authorList>
    </citation>
    <scope>NUCLEOTIDE SEQUENCE [LARGE SCALE GENOMIC DNA]</scope>
    <source>
        <tissue evidence="3">Leaf</tissue>
    </source>
</reference>
<dbReference type="InterPro" id="IPR000408">
    <property type="entry name" value="Reg_chr_condens"/>
</dbReference>
<evidence type="ECO:0000256" key="2">
    <source>
        <dbReference type="PROSITE-ProRule" id="PRU00235"/>
    </source>
</evidence>
<evidence type="ECO:0000256" key="1">
    <source>
        <dbReference type="ARBA" id="ARBA00022737"/>
    </source>
</evidence>
<gene>
    <name evidence="3" type="ORF">V5N11_018174</name>
</gene>
<dbReference type="PANTHER" id="PTHR22872">
    <property type="entry name" value="BTK-BINDING PROTEIN-RELATED"/>
    <property type="match status" value="1"/>
</dbReference>
<sequence length="113" mass="12312">MDDKTAALQTSEDLSRKIISLAAGEAHTIALTGDGCVYSWGRGIFGRLGTGNESDELVPVRVEFEFPDQAARDRARIVGVAAGAYHSLAVSDDGSVWCWGYNICILYSECYRF</sequence>
<dbReference type="PROSITE" id="PS00626">
    <property type="entry name" value="RCC1_2"/>
    <property type="match status" value="1"/>
</dbReference>
<name>A0ABD1A5X8_CARAN</name>
<dbReference type="PRINTS" id="PR00633">
    <property type="entry name" value="RCCNDNSATION"/>
</dbReference>
<dbReference type="PROSITE" id="PS50012">
    <property type="entry name" value="RCC1_3"/>
    <property type="match status" value="1"/>
</dbReference>
<keyword evidence="3" id="KW-0675">Receptor</keyword>
<dbReference type="AlphaFoldDB" id="A0ABD1A5X8"/>
<protein>
    <submittedName>
        <fullName evidence="3">Ultraviolet-B receptor UVR8</fullName>
    </submittedName>
</protein>
<dbReference type="EMBL" id="JBANAX010000581">
    <property type="protein sequence ID" value="KAL1202220.1"/>
    <property type="molecule type" value="Genomic_DNA"/>
</dbReference>
<dbReference type="Proteomes" id="UP001558713">
    <property type="component" value="Unassembled WGS sequence"/>
</dbReference>
<dbReference type="SUPFAM" id="SSF50985">
    <property type="entry name" value="RCC1/BLIP-II"/>
    <property type="match status" value="1"/>
</dbReference>
<dbReference type="Pfam" id="PF00415">
    <property type="entry name" value="RCC1"/>
    <property type="match status" value="1"/>
</dbReference>
<evidence type="ECO:0000313" key="4">
    <source>
        <dbReference type="Proteomes" id="UP001558713"/>
    </source>
</evidence>
<dbReference type="Gene3D" id="2.130.10.30">
    <property type="entry name" value="Regulator of chromosome condensation 1/beta-lactamase-inhibitor protein II"/>
    <property type="match status" value="1"/>
</dbReference>
<keyword evidence="1" id="KW-0677">Repeat</keyword>
<keyword evidence="4" id="KW-1185">Reference proteome</keyword>
<dbReference type="InterPro" id="IPR051625">
    <property type="entry name" value="Signaling_Regulatory_Domain"/>
</dbReference>
<comment type="caution">
    <text evidence="3">The sequence shown here is derived from an EMBL/GenBank/DDBJ whole genome shotgun (WGS) entry which is preliminary data.</text>
</comment>
<organism evidence="3 4">
    <name type="scientific">Cardamine amara subsp. amara</name>
    <dbReference type="NCBI Taxonomy" id="228776"/>
    <lineage>
        <taxon>Eukaryota</taxon>
        <taxon>Viridiplantae</taxon>
        <taxon>Streptophyta</taxon>
        <taxon>Embryophyta</taxon>
        <taxon>Tracheophyta</taxon>
        <taxon>Spermatophyta</taxon>
        <taxon>Magnoliopsida</taxon>
        <taxon>eudicotyledons</taxon>
        <taxon>Gunneridae</taxon>
        <taxon>Pentapetalae</taxon>
        <taxon>rosids</taxon>
        <taxon>malvids</taxon>
        <taxon>Brassicales</taxon>
        <taxon>Brassicaceae</taxon>
        <taxon>Cardamineae</taxon>
        <taxon>Cardamine</taxon>
    </lineage>
</organism>